<dbReference type="GO" id="GO:0016747">
    <property type="term" value="F:acyltransferase activity, transferring groups other than amino-acyl groups"/>
    <property type="evidence" value="ECO:0007669"/>
    <property type="project" value="InterPro"/>
</dbReference>
<dbReference type="CDD" id="cd04301">
    <property type="entry name" value="NAT_SF"/>
    <property type="match status" value="1"/>
</dbReference>
<organism evidence="4 5">
    <name type="scientific">Diaminobutyricimonas aerilata</name>
    <dbReference type="NCBI Taxonomy" id="1162967"/>
    <lineage>
        <taxon>Bacteria</taxon>
        <taxon>Bacillati</taxon>
        <taxon>Actinomycetota</taxon>
        <taxon>Actinomycetes</taxon>
        <taxon>Micrococcales</taxon>
        <taxon>Microbacteriaceae</taxon>
        <taxon>Diaminobutyricimonas</taxon>
    </lineage>
</organism>
<dbReference type="EMBL" id="PGFF01000001">
    <property type="protein sequence ID" value="PJJ71737.1"/>
    <property type="molecule type" value="Genomic_DNA"/>
</dbReference>
<protein>
    <submittedName>
        <fullName evidence="4">Acetyltransferase (GNAT) family protein</fullName>
    </submittedName>
</protein>
<comment type="caution">
    <text evidence="4">The sequence shown here is derived from an EMBL/GenBank/DDBJ whole genome shotgun (WGS) entry which is preliminary data.</text>
</comment>
<evidence type="ECO:0000256" key="2">
    <source>
        <dbReference type="ARBA" id="ARBA00023315"/>
    </source>
</evidence>
<dbReference type="OrthoDB" id="4119890at2"/>
<keyword evidence="1 4" id="KW-0808">Transferase</keyword>
<proteinExistence type="predicted"/>
<dbReference type="Proteomes" id="UP000228758">
    <property type="component" value="Unassembled WGS sequence"/>
</dbReference>
<dbReference type="RefSeq" id="WP_100364006.1">
    <property type="nucleotide sequence ID" value="NZ_PGFF01000001.1"/>
</dbReference>
<dbReference type="PROSITE" id="PS51186">
    <property type="entry name" value="GNAT"/>
    <property type="match status" value="1"/>
</dbReference>
<evidence type="ECO:0000313" key="4">
    <source>
        <dbReference type="EMBL" id="PJJ71737.1"/>
    </source>
</evidence>
<dbReference type="InterPro" id="IPR000182">
    <property type="entry name" value="GNAT_dom"/>
</dbReference>
<dbReference type="SUPFAM" id="SSF55729">
    <property type="entry name" value="Acyl-CoA N-acyltransferases (Nat)"/>
    <property type="match status" value="2"/>
</dbReference>
<reference evidence="4 5" key="1">
    <citation type="submission" date="2017-11" db="EMBL/GenBank/DDBJ databases">
        <title>Genomic Encyclopedia of Archaeal and Bacterial Type Strains, Phase II (KMG-II): From Individual Species to Whole Genera.</title>
        <authorList>
            <person name="Goeker M."/>
        </authorList>
    </citation>
    <scope>NUCLEOTIDE SEQUENCE [LARGE SCALE GENOMIC DNA]</scope>
    <source>
        <strain evidence="4 5">DSM 27393</strain>
    </source>
</reference>
<name>A0A2M9CIL7_9MICO</name>
<keyword evidence="5" id="KW-1185">Reference proteome</keyword>
<evidence type="ECO:0000313" key="5">
    <source>
        <dbReference type="Proteomes" id="UP000228758"/>
    </source>
</evidence>
<dbReference type="InterPro" id="IPR016181">
    <property type="entry name" value="Acyl_CoA_acyltransferase"/>
</dbReference>
<keyword evidence="2" id="KW-0012">Acyltransferase</keyword>
<dbReference type="Pfam" id="PF00583">
    <property type="entry name" value="Acetyltransf_1"/>
    <property type="match status" value="1"/>
</dbReference>
<accession>A0A2M9CIL7</accession>
<dbReference type="PANTHER" id="PTHR43877">
    <property type="entry name" value="AMINOALKYLPHOSPHONATE N-ACETYLTRANSFERASE-RELATED-RELATED"/>
    <property type="match status" value="1"/>
</dbReference>
<sequence>MSAFTVEELRIPARIEDADAADFIATVDVRNAVEAEVWGSDEGTWTAAELLPGWQSEHEPHRLFGVRVDGRVVARAMFETRLGEAADTAWVVVQVLPEYRRRGIGTALADRVEGVAAESGVRKLIVYTPSADAPGERLVPPTGSGSVPAGNAEVRFLLARGYRLEQVARASRLALPVPAADLEAHLAAATARAGTDYRVERWTGPTPGDRLGDMAHLITRMVTDAPSAGLEEPADPWTAERVHEEELREQASPTTVLTAAVEHVPSGRLAGYTQLYVPREPHRPVTQGDTLVLREHRGHRLGMVLKIANLLHLEQERPGHPSVLTFNAEENRPMLDVNEAVGFVSIGFEGAWRKDL</sequence>
<evidence type="ECO:0000259" key="3">
    <source>
        <dbReference type="PROSITE" id="PS51186"/>
    </source>
</evidence>
<feature type="domain" description="N-acetyltransferase" evidence="3">
    <location>
        <begin position="13"/>
        <end position="178"/>
    </location>
</feature>
<gene>
    <name evidence="4" type="ORF">CLV46_1290</name>
</gene>
<dbReference type="AlphaFoldDB" id="A0A2M9CIL7"/>
<dbReference type="InterPro" id="IPR050832">
    <property type="entry name" value="Bact_Acetyltransf"/>
</dbReference>
<dbReference type="Gene3D" id="3.40.630.30">
    <property type="match status" value="1"/>
</dbReference>
<evidence type="ECO:0000256" key="1">
    <source>
        <dbReference type="ARBA" id="ARBA00022679"/>
    </source>
</evidence>